<keyword evidence="6" id="KW-1185">Reference proteome</keyword>
<feature type="domain" description="C2H2-type" evidence="3">
    <location>
        <begin position="879"/>
        <end position="906"/>
    </location>
</feature>
<dbReference type="PROSITE" id="PS50157">
    <property type="entry name" value="ZINC_FINGER_C2H2_2"/>
    <property type="match status" value="3"/>
</dbReference>
<dbReference type="SUPFAM" id="SSF56672">
    <property type="entry name" value="DNA/RNA polymerases"/>
    <property type="match status" value="1"/>
</dbReference>
<evidence type="ECO:0000259" key="4">
    <source>
        <dbReference type="PROSITE" id="PS50878"/>
    </source>
</evidence>
<gene>
    <name evidence="5" type="primary">PO21_6</name>
    <name evidence="5" type="ORF">AVEN_212670_1</name>
</gene>
<dbReference type="GO" id="GO:0071897">
    <property type="term" value="P:DNA biosynthetic process"/>
    <property type="evidence" value="ECO:0007669"/>
    <property type="project" value="UniProtKB-ARBA"/>
</dbReference>
<dbReference type="Gene3D" id="3.30.70.270">
    <property type="match status" value="1"/>
</dbReference>
<keyword evidence="1" id="KW-0863">Zinc-finger</keyword>
<sequence>MSSTCDCSKDSSSNVAACSPICHRTRAQVAKRQQSQLSAVPSSDDPSDTTEICSATNTDSPNIELDTTLISSVASSEASSLTPTCDSQPNFSIGECPLIVNDALIVSVMLNELIDIICSDPSSQHCDTRINQPPQDICHPFVERTDDEICLLDEIEIFAGEMLISIFNDIFGVKSPICESPAKVYTENSPIQFSLNSSIENDPAGENYEIESGIEEIAHNIVNSYEINQSTAPDHSVFTANVSTDEHNPTTVISRNADNVDSMEHDLSENTSFLEIIDSEPDDEMSNDNEFEQISHSIPNFSLEVDFKLSQIPPIIKNGKEIDVLESHVSQDLDLSQQSSGLPDSDEIGIVQFVTKNQSSLTIHSLLPHERVCHPTTSKVEVFSCEYCEKKFTSESAAQAHIFDLHIDTDLKMPSFQVQQSLTFVRNYPDPGCSSCSIGFLTLHLLSQHCLTVHSSDKFACAVCNYDFATLNNFYTHRCSDTFPPPKPFRCEVCEEAFESSQARAGHECVPPKDTQSSTSPDENNSAVLLPFMAGTCNVADNYASSELPLFSCMFCEESFISEDSLAQHIAHVHLSFDLLPYGRKCQPQKKSFSSCKNCKTIFASSAFRLAHTCTNAQNEISPSNSQAFPYLDQVSQNDNSFSNQNPEDKSGTNINILAGRHTSTPSVIVSNAGPSNESTHSRQTNNNSGLKTKVQQSQNRDKMTWRCDVPGCKIVKKSKKGLSIHKFRQHNIPFPKRDVPSSTQPSQVARNEQNKQVAGCAPVQDQDIQSPLQVDDPNHVSTQQCPTHTSRSGGILNILFPVQDPTPCTEPQCIFDSRGKTWSSIKCSLLRHLRTAHRLSDIKAIHWCATCACKFVKPSKHACLKQGAKIDLHIDSDYQCPECGEKFSNELALRNHVKAHTKANAKASAVQRIIPRMGTRKWKRKKNGTSPSSEPPDEVITNHNAVLAPPLNDNSTLPEPSQEEVAPRGPLSVYIDHLEDFLNQDPSQEFFDMFCETMDMAVVDIKNLSFQPSPTSTEHNSETPIRETLAGNHDLQPQQTDHPQGRKTRKEININDAQSCQTLYGRNRKRAVREICEGPPTRCQIPVNLIEDHFRAAWDSNHPPLPQLPTNNEERPPALERPFSISEISKKLANAENTSPGPDRLTYHHWRSLKQGAKFLTCAFNACLHFQKIPQSWKKTTTILIPKSKSNLDDVMNWRPIALSNTSYKIYTKVLAGRLQDWATRLSALSPCQKGFTPFDWVLEHNFVLQTRLETARARKHDLCVAWLDVTNAFGALPHQLIYKALTAAGTGEDFVNIIRDLFTGCTTNILSNNSATNPIDISSGVKQGCPISGLLFNISIDHILRKIQGTATSHRILVFADDLCLLGDSSDELQDMLDTVFTDLASIGLHLNPRKSFSMHFSGSTPVNVPETTFRLGANPLQPILEFDFTKFLGKPVGFNPVPDYGTFNSFGQCAKKLLASLLSPWQKIDAMKSFLFPALQFVMRTGQFSKEDWSLLDNSIRHAVKEVLYLPEHASNEYIYGHTKAGCVGLPVSAEESDLNRVDSAFKLLTSSDEMVSEIALKNLTNAVSKRSQKPDVTDDDLSDFMSGSMELDCEGKPGSNPYSNVWTVACIASRRQKIEWSFTDGVPQLKFQDIILKAASRRKILFSIRNRLRQDRALALTAKPDQGKVMECVAMSPTSSHFIGNGMYTRFSEYRFIHRARLNLLPLNGLPWKEGTNKRCRRCDKADLETLHHVINHCEAHSRAWQLRHDNIQNRVLNAAQNSSAEIISVNKKIVKSINLRPDIVLKLDNVIYLVYITCPFENRIDGFEKAKQEKLRKYQVLIEHLLPQASAVEIVPIVVGTLGAWDPANDKFLLKIMAKSYLKTLSKLCVSDNIRWARDIYVEHISGIRQFDESAIVNNPNFRPQKPRSQDDPLAVSNHPSPSGSVTVSVPPAVPGTSASISAHPVATGGANEQCP</sequence>
<evidence type="ECO:0000256" key="2">
    <source>
        <dbReference type="SAM" id="MobiDB-lite"/>
    </source>
</evidence>
<dbReference type="SMART" id="SM00355">
    <property type="entry name" value="ZnF_C2H2"/>
    <property type="match status" value="7"/>
</dbReference>
<dbReference type="PROSITE" id="PS00028">
    <property type="entry name" value="ZINC_FINGER_C2H2_1"/>
    <property type="match status" value="4"/>
</dbReference>
<dbReference type="InterPro" id="IPR000477">
    <property type="entry name" value="RT_dom"/>
</dbReference>
<organism evidence="5 6">
    <name type="scientific">Araneus ventricosus</name>
    <name type="common">Orbweaver spider</name>
    <name type="synonym">Epeira ventricosa</name>
    <dbReference type="NCBI Taxonomy" id="182803"/>
    <lineage>
        <taxon>Eukaryota</taxon>
        <taxon>Metazoa</taxon>
        <taxon>Ecdysozoa</taxon>
        <taxon>Arthropoda</taxon>
        <taxon>Chelicerata</taxon>
        <taxon>Arachnida</taxon>
        <taxon>Araneae</taxon>
        <taxon>Araneomorphae</taxon>
        <taxon>Entelegynae</taxon>
        <taxon>Araneoidea</taxon>
        <taxon>Araneidae</taxon>
        <taxon>Araneus</taxon>
    </lineage>
</organism>
<feature type="domain" description="C2H2-type" evidence="3">
    <location>
        <begin position="383"/>
        <end position="411"/>
    </location>
</feature>
<feature type="region of interest" description="Disordered" evidence="2">
    <location>
        <begin position="33"/>
        <end position="59"/>
    </location>
</feature>
<reference evidence="5 6" key="1">
    <citation type="journal article" date="2019" name="Sci. Rep.">
        <title>Orb-weaving spider Araneus ventricosus genome elucidates the spidroin gene catalogue.</title>
        <authorList>
            <person name="Kono N."/>
            <person name="Nakamura H."/>
            <person name="Ohtoshi R."/>
            <person name="Moran D.A.P."/>
            <person name="Shinohara A."/>
            <person name="Yoshida Y."/>
            <person name="Fujiwara M."/>
            <person name="Mori M."/>
            <person name="Tomita M."/>
            <person name="Arakawa K."/>
        </authorList>
    </citation>
    <scope>NUCLEOTIDE SEQUENCE [LARGE SCALE GENOMIC DNA]</scope>
</reference>
<dbReference type="InterPro" id="IPR043128">
    <property type="entry name" value="Rev_trsase/Diguanyl_cyclase"/>
</dbReference>
<dbReference type="PROSITE" id="PS50878">
    <property type="entry name" value="RT_POL"/>
    <property type="match status" value="1"/>
</dbReference>
<dbReference type="OrthoDB" id="6436077at2759"/>
<comment type="caution">
    <text evidence="5">The sequence shown here is derived from an EMBL/GenBank/DDBJ whole genome shotgun (WGS) entry which is preliminary data.</text>
</comment>
<dbReference type="EMBL" id="BGPR01015872">
    <property type="protein sequence ID" value="GBN70915.1"/>
    <property type="molecule type" value="Genomic_DNA"/>
</dbReference>
<dbReference type="Proteomes" id="UP000499080">
    <property type="component" value="Unassembled WGS sequence"/>
</dbReference>
<protein>
    <submittedName>
        <fullName evidence="5">Retrovirus-related Pol polyprotein from type-1 retrotransposable element R2</fullName>
    </submittedName>
</protein>
<evidence type="ECO:0000256" key="1">
    <source>
        <dbReference type="PROSITE-ProRule" id="PRU00042"/>
    </source>
</evidence>
<evidence type="ECO:0000313" key="5">
    <source>
        <dbReference type="EMBL" id="GBN70915.1"/>
    </source>
</evidence>
<feature type="domain" description="C2H2-type" evidence="3">
    <location>
        <begin position="551"/>
        <end position="574"/>
    </location>
</feature>
<feature type="region of interest" description="Disordered" evidence="2">
    <location>
        <begin position="636"/>
        <end position="655"/>
    </location>
</feature>
<dbReference type="GO" id="GO:0008270">
    <property type="term" value="F:zinc ion binding"/>
    <property type="evidence" value="ECO:0007669"/>
    <property type="project" value="UniProtKB-KW"/>
</dbReference>
<keyword evidence="1" id="KW-0862">Zinc</keyword>
<keyword evidence="1" id="KW-0479">Metal-binding</keyword>
<feature type="region of interest" description="Disordered" evidence="2">
    <location>
        <begin position="666"/>
        <end position="703"/>
    </location>
</feature>
<dbReference type="InterPro" id="IPR043502">
    <property type="entry name" value="DNA/RNA_pol_sf"/>
</dbReference>
<feature type="region of interest" description="Disordered" evidence="2">
    <location>
        <begin position="1903"/>
        <end position="1961"/>
    </location>
</feature>
<dbReference type="InterPro" id="IPR013087">
    <property type="entry name" value="Znf_C2H2_type"/>
</dbReference>
<feature type="region of interest" description="Disordered" evidence="2">
    <location>
        <begin position="920"/>
        <end position="968"/>
    </location>
</feature>
<feature type="domain" description="Reverse transcriptase" evidence="4">
    <location>
        <begin position="1167"/>
        <end position="1439"/>
    </location>
</feature>
<dbReference type="Pfam" id="PF00078">
    <property type="entry name" value="RVT_1"/>
    <property type="match status" value="1"/>
</dbReference>
<evidence type="ECO:0000259" key="3">
    <source>
        <dbReference type="PROSITE" id="PS50157"/>
    </source>
</evidence>
<feature type="compositionally biased region" description="Polar residues" evidence="2">
    <location>
        <begin position="741"/>
        <end position="757"/>
    </location>
</feature>
<proteinExistence type="predicted"/>
<dbReference type="Pfam" id="PF13894">
    <property type="entry name" value="zf-C2H2_4"/>
    <property type="match status" value="1"/>
</dbReference>
<dbReference type="Gene3D" id="3.30.160.60">
    <property type="entry name" value="Classic Zinc Finger"/>
    <property type="match status" value="2"/>
</dbReference>
<name>A0A4Y2R7X7_ARAVE</name>
<dbReference type="PANTHER" id="PTHR19446">
    <property type="entry name" value="REVERSE TRANSCRIPTASES"/>
    <property type="match status" value="1"/>
</dbReference>
<accession>A0A4Y2R7X7</accession>
<evidence type="ECO:0000313" key="6">
    <source>
        <dbReference type="Proteomes" id="UP000499080"/>
    </source>
</evidence>
<feature type="compositionally biased region" description="Low complexity" evidence="2">
    <location>
        <begin position="1925"/>
        <end position="1945"/>
    </location>
</feature>
<feature type="compositionally biased region" description="Polar residues" evidence="2">
    <location>
        <begin position="666"/>
        <end position="699"/>
    </location>
</feature>
<feature type="compositionally biased region" description="Polar residues" evidence="2">
    <location>
        <begin position="49"/>
        <end position="59"/>
    </location>
</feature>
<dbReference type="CDD" id="cd01650">
    <property type="entry name" value="RT_nLTR_like"/>
    <property type="match status" value="1"/>
</dbReference>
<feature type="region of interest" description="Disordered" evidence="2">
    <location>
        <begin position="1029"/>
        <end position="1055"/>
    </location>
</feature>
<feature type="region of interest" description="Disordered" evidence="2">
    <location>
        <begin position="733"/>
        <end position="758"/>
    </location>
</feature>